<dbReference type="GO" id="GO:0032259">
    <property type="term" value="P:methylation"/>
    <property type="evidence" value="ECO:0007669"/>
    <property type="project" value="UniProtKB-KW"/>
</dbReference>
<comment type="caution">
    <text evidence="2">The sequence shown here is derived from an EMBL/GenBank/DDBJ whole genome shotgun (WGS) entry which is preliminary data.</text>
</comment>
<protein>
    <submittedName>
        <fullName evidence="2">Methyltransferase domain-containing protein</fullName>
    </submittedName>
</protein>
<dbReference type="InterPro" id="IPR029063">
    <property type="entry name" value="SAM-dependent_MTases_sf"/>
</dbReference>
<dbReference type="AlphaFoldDB" id="A0A7X2KZL4"/>
<sequence>MKQNIYDNPIFFEQYNSLRNSGVTYNDFVEQPAMKSLIPALHGKSVLDLGCGAGHLARYCIENGASKVLGVDISKNMIEQANKENKHEKIDYICLPIEDLEFPEYKFDIIISSLAVHYIEDYPALVEKISGLLIKGGEFIFSTEHPMVTARREKNNWIKDTEGNRLYYAVDHYQEEGKREEHWYVDGVIKYHRTVSTLINTLINYGLVLEKIIEPQSTPAGLEIMPKLIHEVRKPSFMIIKAFKM</sequence>
<dbReference type="InterPro" id="IPR013216">
    <property type="entry name" value="Methyltransf_11"/>
</dbReference>
<dbReference type="PANTHER" id="PTHR43861">
    <property type="entry name" value="TRANS-ACONITATE 2-METHYLTRANSFERASE-RELATED"/>
    <property type="match status" value="1"/>
</dbReference>
<dbReference type="GO" id="GO:0008757">
    <property type="term" value="F:S-adenosylmethionine-dependent methyltransferase activity"/>
    <property type="evidence" value="ECO:0007669"/>
    <property type="project" value="InterPro"/>
</dbReference>
<organism evidence="2 3">
    <name type="scientific">Paenibacillus monticola</name>
    <dbReference type="NCBI Taxonomy" id="2666075"/>
    <lineage>
        <taxon>Bacteria</taxon>
        <taxon>Bacillati</taxon>
        <taxon>Bacillota</taxon>
        <taxon>Bacilli</taxon>
        <taxon>Bacillales</taxon>
        <taxon>Paenibacillaceae</taxon>
        <taxon>Paenibacillus</taxon>
    </lineage>
</organism>
<evidence type="ECO:0000313" key="2">
    <source>
        <dbReference type="EMBL" id="MRN51832.1"/>
    </source>
</evidence>
<accession>A0A7X2KZL4</accession>
<keyword evidence="3" id="KW-1185">Reference proteome</keyword>
<dbReference type="Gene3D" id="3.40.50.150">
    <property type="entry name" value="Vaccinia Virus protein VP39"/>
    <property type="match status" value="1"/>
</dbReference>
<dbReference type="Proteomes" id="UP000463051">
    <property type="component" value="Unassembled WGS sequence"/>
</dbReference>
<dbReference type="CDD" id="cd02440">
    <property type="entry name" value="AdoMet_MTases"/>
    <property type="match status" value="1"/>
</dbReference>
<keyword evidence="2" id="KW-0489">Methyltransferase</keyword>
<reference evidence="2 3" key="1">
    <citation type="submission" date="2019-11" db="EMBL/GenBank/DDBJ databases">
        <title>Paenibacillus monticola sp. nov., a novel PGPR strain isolated from mountain sample in China.</title>
        <authorList>
            <person name="Zhao Q."/>
            <person name="Li H.-P."/>
            <person name="Zhang J.-L."/>
        </authorList>
    </citation>
    <scope>NUCLEOTIDE SEQUENCE [LARGE SCALE GENOMIC DNA]</scope>
    <source>
        <strain evidence="2 3">LC-T2</strain>
    </source>
</reference>
<proteinExistence type="predicted"/>
<gene>
    <name evidence="2" type="ORF">GJB61_02320</name>
</gene>
<feature type="domain" description="Methyltransferase type 11" evidence="1">
    <location>
        <begin position="47"/>
        <end position="141"/>
    </location>
</feature>
<evidence type="ECO:0000259" key="1">
    <source>
        <dbReference type="Pfam" id="PF08241"/>
    </source>
</evidence>
<keyword evidence="2" id="KW-0808">Transferase</keyword>
<evidence type="ECO:0000313" key="3">
    <source>
        <dbReference type="Proteomes" id="UP000463051"/>
    </source>
</evidence>
<dbReference type="RefSeq" id="WP_154116710.1">
    <property type="nucleotide sequence ID" value="NZ_WJXB01000001.1"/>
</dbReference>
<name>A0A7X2KZL4_9BACL</name>
<dbReference type="SUPFAM" id="SSF53335">
    <property type="entry name" value="S-adenosyl-L-methionine-dependent methyltransferases"/>
    <property type="match status" value="1"/>
</dbReference>
<dbReference type="Pfam" id="PF08241">
    <property type="entry name" value="Methyltransf_11"/>
    <property type="match status" value="1"/>
</dbReference>
<dbReference type="PANTHER" id="PTHR43861:SF1">
    <property type="entry name" value="TRANS-ACONITATE 2-METHYLTRANSFERASE"/>
    <property type="match status" value="1"/>
</dbReference>
<dbReference type="EMBL" id="WJXB01000001">
    <property type="protein sequence ID" value="MRN51832.1"/>
    <property type="molecule type" value="Genomic_DNA"/>
</dbReference>